<feature type="domain" description="Pyridine nucleotide-disulphide oxidoreductase dimerisation" evidence="7">
    <location>
        <begin position="363"/>
        <end position="473"/>
    </location>
</feature>
<dbReference type="SUPFAM" id="SSF51905">
    <property type="entry name" value="FAD/NAD(P)-binding domain"/>
    <property type="match status" value="1"/>
</dbReference>
<comment type="cofactor">
    <cofactor evidence="5">
        <name>FAD</name>
        <dbReference type="ChEBI" id="CHEBI:57692"/>
    </cofactor>
    <text evidence="5">Binds 1 FAD per subunit.</text>
</comment>
<feature type="domain" description="FAD/NAD(P)-binding" evidence="8">
    <location>
        <begin position="22"/>
        <end position="337"/>
    </location>
</feature>
<organism evidence="9 10">
    <name type="scientific">Micrococcus endophyticus</name>
    <dbReference type="NCBI Taxonomy" id="455343"/>
    <lineage>
        <taxon>Bacteria</taxon>
        <taxon>Bacillati</taxon>
        <taxon>Actinomycetota</taxon>
        <taxon>Actinomycetes</taxon>
        <taxon>Micrococcales</taxon>
        <taxon>Micrococcaceae</taxon>
        <taxon>Micrococcus</taxon>
    </lineage>
</organism>
<keyword evidence="10" id="KW-1185">Reference proteome</keyword>
<name>A0A7W9JIK5_9MICC</name>
<dbReference type="InterPro" id="IPR001100">
    <property type="entry name" value="Pyr_nuc-diS_OxRdtase"/>
</dbReference>
<sequence>MSSLATVKDTVTTAGTAELETDILVIGWGKGGKTLATTLGSQGRKVTLVERDAGMVGGTCINVACVPTKALVHRADAVRPGDDPDAAVASAWDFRDALTSKLRDANRAMLEDLDAVTLVQGEARFTGERTVEVRPAEAADGDDDGERLTIRARHVVVNTGTTPLRPEMPGVDLPGVHDSETLQLQMDRSRAPRRAVVVGSGPVGLELASMLAGFGAEVTVLVRGEQILPDESDAVRDSLVEALQDRGVHLATGASATGFAEADGGLRVDLEEGEPIAADIVVLATGRASTAQALHPAAAGIELDEKGFIAVDEHLRTSAPDVWAVGDVNGGPQQTYISLDDHRIVTGQLGGDGAYSRADRVAVPTTVFTTPPLGSVGMTAEQAREAGHEVKVASKPVAKIAAMPRPKIEEDAHGVIEVVVDAATDLVLGARLHCVEAQELVNLVALAMRADVTASALRDGIWTHPSATEALNEVLGELS</sequence>
<dbReference type="InterPro" id="IPR004099">
    <property type="entry name" value="Pyr_nucl-diS_OxRdtase_dimer"/>
</dbReference>
<keyword evidence="5" id="KW-0520">NAD</keyword>
<gene>
    <name evidence="9" type="ORF">HDA33_001132</name>
</gene>
<evidence type="ECO:0000259" key="7">
    <source>
        <dbReference type="Pfam" id="PF02852"/>
    </source>
</evidence>
<dbReference type="Pfam" id="PF07992">
    <property type="entry name" value="Pyr_redox_2"/>
    <property type="match status" value="1"/>
</dbReference>
<feature type="binding site" evidence="5">
    <location>
        <position position="286"/>
    </location>
    <ligand>
        <name>NAD(+)</name>
        <dbReference type="ChEBI" id="CHEBI:57540"/>
    </ligand>
</feature>
<keyword evidence="5" id="KW-0547">Nucleotide-binding</keyword>
<dbReference type="EMBL" id="JACHMW010000001">
    <property type="protein sequence ID" value="MBB5848568.1"/>
    <property type="molecule type" value="Genomic_DNA"/>
</dbReference>
<dbReference type="Gene3D" id="3.50.50.60">
    <property type="entry name" value="FAD/NAD(P)-binding domain"/>
    <property type="match status" value="2"/>
</dbReference>
<dbReference type="PANTHER" id="PTHR43014:SF4">
    <property type="entry name" value="PYRIDINE NUCLEOTIDE-DISULFIDE OXIDOREDUCTASE RCLA-RELATED"/>
    <property type="match status" value="1"/>
</dbReference>
<evidence type="ECO:0000256" key="3">
    <source>
        <dbReference type="ARBA" id="ARBA00022827"/>
    </source>
</evidence>
<keyword evidence="3 5" id="KW-0274">FAD</keyword>
<dbReference type="Gene3D" id="3.30.390.30">
    <property type="match status" value="1"/>
</dbReference>
<evidence type="ECO:0000256" key="5">
    <source>
        <dbReference type="PIRSR" id="PIRSR000350-3"/>
    </source>
</evidence>
<keyword evidence="2" id="KW-0285">Flavoprotein</keyword>
<dbReference type="InterPro" id="IPR023753">
    <property type="entry name" value="FAD/NAD-binding_dom"/>
</dbReference>
<feature type="binding site" evidence="5">
    <location>
        <position position="327"/>
    </location>
    <ligand>
        <name>FAD</name>
        <dbReference type="ChEBI" id="CHEBI:57692"/>
    </ligand>
</feature>
<accession>A0A7W9JIK5</accession>
<dbReference type="InterPro" id="IPR016156">
    <property type="entry name" value="FAD/NAD-linked_Rdtase_dimer_sf"/>
</dbReference>
<dbReference type="PRINTS" id="PR00411">
    <property type="entry name" value="PNDRDTASEI"/>
</dbReference>
<dbReference type="PRINTS" id="PR00368">
    <property type="entry name" value="FADPNR"/>
</dbReference>
<feature type="binding site" evidence="5">
    <location>
        <position position="69"/>
    </location>
    <ligand>
        <name>FAD</name>
        <dbReference type="ChEBI" id="CHEBI:57692"/>
    </ligand>
</feature>
<evidence type="ECO:0000313" key="9">
    <source>
        <dbReference type="EMBL" id="MBB5848568.1"/>
    </source>
</evidence>
<evidence type="ECO:0000256" key="1">
    <source>
        <dbReference type="ARBA" id="ARBA00007532"/>
    </source>
</evidence>
<reference evidence="9 10" key="1">
    <citation type="submission" date="2020-08" db="EMBL/GenBank/DDBJ databases">
        <title>Sequencing the genomes of 1000 actinobacteria strains.</title>
        <authorList>
            <person name="Klenk H.-P."/>
        </authorList>
    </citation>
    <scope>NUCLEOTIDE SEQUENCE [LARGE SCALE GENOMIC DNA]</scope>
    <source>
        <strain evidence="9 10">DSM 17945</strain>
    </source>
</reference>
<dbReference type="AlphaFoldDB" id="A0A7W9JIK5"/>
<comment type="caution">
    <text evidence="9">The sequence shown here is derived from an EMBL/GenBank/DDBJ whole genome shotgun (WGS) entry which is preliminary data.</text>
</comment>
<evidence type="ECO:0000313" key="10">
    <source>
        <dbReference type="Proteomes" id="UP000567246"/>
    </source>
</evidence>
<protein>
    <submittedName>
        <fullName evidence="9">Pyruvate/2-oxoglutarate dehydrogenase complex dihydrolipoamide dehydrogenase (E3) component</fullName>
    </submittedName>
</protein>
<proteinExistence type="inferred from homology"/>
<evidence type="ECO:0000256" key="6">
    <source>
        <dbReference type="PIRSR" id="PIRSR000350-4"/>
    </source>
</evidence>
<dbReference type="PIRSF" id="PIRSF000350">
    <property type="entry name" value="Mercury_reductase_MerA"/>
    <property type="match status" value="1"/>
</dbReference>
<evidence type="ECO:0000256" key="2">
    <source>
        <dbReference type="ARBA" id="ARBA00022630"/>
    </source>
</evidence>
<dbReference type="PANTHER" id="PTHR43014">
    <property type="entry name" value="MERCURIC REDUCTASE"/>
    <property type="match status" value="1"/>
</dbReference>
<dbReference type="RefSeq" id="WP_184171756.1">
    <property type="nucleotide sequence ID" value="NZ_BAABAG010000001.1"/>
</dbReference>
<dbReference type="InterPro" id="IPR036188">
    <property type="entry name" value="FAD/NAD-bd_sf"/>
</dbReference>
<evidence type="ECO:0000256" key="4">
    <source>
        <dbReference type="PIRSR" id="PIRSR000350-2"/>
    </source>
</evidence>
<feature type="active site" description="Proton acceptor" evidence="4">
    <location>
        <position position="464"/>
    </location>
</feature>
<evidence type="ECO:0000259" key="8">
    <source>
        <dbReference type="Pfam" id="PF07992"/>
    </source>
</evidence>
<dbReference type="Pfam" id="PF02852">
    <property type="entry name" value="Pyr_redox_dim"/>
    <property type="match status" value="1"/>
</dbReference>
<keyword evidence="9" id="KW-0670">Pyruvate</keyword>
<dbReference type="Proteomes" id="UP000567246">
    <property type="component" value="Unassembled WGS sequence"/>
</dbReference>
<dbReference type="SUPFAM" id="SSF55424">
    <property type="entry name" value="FAD/NAD-linked reductases, dimerisation (C-terminal) domain"/>
    <property type="match status" value="1"/>
</dbReference>
<dbReference type="GO" id="GO:0050660">
    <property type="term" value="F:flavin adenine dinucleotide binding"/>
    <property type="evidence" value="ECO:0007669"/>
    <property type="project" value="TreeGrafter"/>
</dbReference>
<feature type="disulfide bond" description="Redox-active" evidence="6">
    <location>
        <begin position="60"/>
        <end position="65"/>
    </location>
</feature>
<comment type="similarity">
    <text evidence="1">Belongs to the class-I pyridine nucleotide-disulfide oxidoreductase family.</text>
</comment>
<feature type="binding site" evidence="5">
    <location>
        <begin position="199"/>
        <end position="206"/>
    </location>
    <ligand>
        <name>NAD(+)</name>
        <dbReference type="ChEBI" id="CHEBI:57540"/>
    </ligand>
</feature>
<dbReference type="GO" id="GO:0003955">
    <property type="term" value="F:NAD(P)H dehydrogenase (quinone) activity"/>
    <property type="evidence" value="ECO:0007669"/>
    <property type="project" value="TreeGrafter"/>
</dbReference>